<evidence type="ECO:0000313" key="4">
    <source>
        <dbReference type="Proteomes" id="UP000621516"/>
    </source>
</evidence>
<dbReference type="Gene3D" id="2.60.120.260">
    <property type="entry name" value="Galactose-binding domain-like"/>
    <property type="match status" value="1"/>
</dbReference>
<name>A0A8J6PZK5_9FLAO</name>
<accession>A0A8J6PZK5</accession>
<proteinExistence type="predicted"/>
<organism evidence="3 4">
    <name type="scientific">Aestuariibaculum marinum</name>
    <dbReference type="NCBI Taxonomy" id="2683592"/>
    <lineage>
        <taxon>Bacteria</taxon>
        <taxon>Pseudomonadati</taxon>
        <taxon>Bacteroidota</taxon>
        <taxon>Flavobacteriia</taxon>
        <taxon>Flavobacteriales</taxon>
        <taxon>Flavobacteriaceae</taxon>
    </lineage>
</organism>
<dbReference type="Gene3D" id="2.60.120.1250">
    <property type="entry name" value="Peptidase M60, enhancin-like domain 1"/>
    <property type="match status" value="1"/>
</dbReference>
<sequence>MIKKLYILSVLGCMLAIFNSCEQSLSENTIRDINLELSRDTLLFNVGGGIKSVEIFTDEDAWNVEYDNASWYTSTEYRDADGYEMLTIETSPSNALETRSSILNISAGPYTKELYVVQLGNAPSIIFEQEKVMVDKDTTVVDVTYVSNIEFSLVNESSWVTTELIDNTEETILRLKIAKNETGSNRELALIFNQTDGEYTTALSVMQSATLEAYQPESVDKVTGNKKIPVISGWSSSTLGDFDITKSFDDDYLTYFQSDYQETGTLEFSFKLDAGTDMLNYIVYYPSVEAQSQSIRYGNIYVKKVGEDTFTKVLSMQSFYQANPKVFEFSNPIENVDEVKFEVVISYADSGSIPAVSCAEVEFYTAAVIYENIFTDITYSELLPEVTIDNILNIDNEFYRNLAKHLYNGTYQYERILDVLAVQNDRKTAKINKASLYENATGIYFEANEEVVVFCGEQSGAAPSLLVLNTNGSKTYELKEGVNKLTISEGGKVYVNNPTNVKVHIASGVLEGVFNASNITDIQNLEVRDNNVIDVVGDTYHMIVPLTYAQSSLSNIVDAQTNLDMFIEKAKMYYDVNDGTYAVNSKLGVFLNEQDLNVDSVVNITTAELETLVAYTNEYDANVFNVLEKIAEAYEPYVNRVWSIGDVSAKLFALDYFYSNEGFSVIKQNGIYAQAYQDIIVTDVNYTNLGNDAWSQTVPLWQLHFYVKEMLGVSDYYAQLVNKVKELSSVPTNYTTHLKSFTNEITNLDFNAFYDQWNMGTTASSFVDVAPGGLTYLTEDNKTHFLTPAAVVEGTFYPALGGFPTLYRYSNVVAVEIYNAGFLAHVEAITDGGNFFQLKWSDYKSHMKIVAVGATGDRIQLN</sequence>
<feature type="signal peptide" evidence="1">
    <location>
        <begin position="1"/>
        <end position="22"/>
    </location>
</feature>
<dbReference type="EMBL" id="JACVXD010000008">
    <property type="protein sequence ID" value="MBD0824956.1"/>
    <property type="molecule type" value="Genomic_DNA"/>
</dbReference>
<evidence type="ECO:0000256" key="1">
    <source>
        <dbReference type="SAM" id="SignalP"/>
    </source>
</evidence>
<dbReference type="InterPro" id="IPR031161">
    <property type="entry name" value="Peptidase_M60_dom"/>
</dbReference>
<dbReference type="InterPro" id="IPR042279">
    <property type="entry name" value="Pep_M60_3"/>
</dbReference>
<gene>
    <name evidence="3" type="ORF">ICJ85_13115</name>
</gene>
<keyword evidence="1" id="KW-0732">Signal</keyword>
<evidence type="ECO:0000259" key="2">
    <source>
        <dbReference type="SMART" id="SM01276"/>
    </source>
</evidence>
<dbReference type="Proteomes" id="UP000621516">
    <property type="component" value="Unassembled WGS sequence"/>
</dbReference>
<dbReference type="Gene3D" id="1.10.390.30">
    <property type="entry name" value="Peptidase M60, enhancin-like domain 3"/>
    <property type="match status" value="1"/>
</dbReference>
<dbReference type="SMART" id="SM01276">
    <property type="entry name" value="M60-like"/>
    <property type="match status" value="1"/>
</dbReference>
<dbReference type="RefSeq" id="WP_188224250.1">
    <property type="nucleotide sequence ID" value="NZ_JACVXD010000008.1"/>
</dbReference>
<keyword evidence="4" id="KW-1185">Reference proteome</keyword>
<feature type="domain" description="Peptidase M60" evidence="2">
    <location>
        <begin position="435"/>
        <end position="708"/>
    </location>
</feature>
<evidence type="ECO:0000313" key="3">
    <source>
        <dbReference type="EMBL" id="MBD0824956.1"/>
    </source>
</evidence>
<protein>
    <recommendedName>
        <fullName evidence="2">Peptidase M60 domain-containing protein</fullName>
    </recommendedName>
</protein>
<reference evidence="3 4" key="1">
    <citation type="journal article" date="2018" name="J. Microbiol.">
        <title>Aestuariibaculum marinum sp. nov., a marine bacterium isolated from seawater in South Korea.</title>
        <authorList>
            <person name="Choi J."/>
            <person name="Lee D."/>
            <person name="Jang J.H."/>
            <person name="Cha S."/>
            <person name="Seo T."/>
        </authorList>
    </citation>
    <scope>NUCLEOTIDE SEQUENCE [LARGE SCALE GENOMIC DNA]</scope>
    <source>
        <strain evidence="3 4">IP7</strain>
    </source>
</reference>
<comment type="caution">
    <text evidence="3">The sequence shown here is derived from an EMBL/GenBank/DDBJ whole genome shotgun (WGS) entry which is preliminary data.</text>
</comment>
<feature type="chain" id="PRO_5035145335" description="Peptidase M60 domain-containing protein" evidence="1">
    <location>
        <begin position="23"/>
        <end position="862"/>
    </location>
</feature>
<dbReference type="AlphaFoldDB" id="A0A8J6PZK5"/>